<reference evidence="1" key="1">
    <citation type="journal article" date="2021" name="New Phytol.">
        <title>Evolutionary innovations through gain and loss of genes in the ectomycorrhizal Boletales.</title>
        <authorList>
            <person name="Wu G."/>
            <person name="Miyauchi S."/>
            <person name="Morin E."/>
            <person name="Kuo A."/>
            <person name="Drula E."/>
            <person name="Varga T."/>
            <person name="Kohler A."/>
            <person name="Feng B."/>
            <person name="Cao Y."/>
            <person name="Lipzen A."/>
            <person name="Daum C."/>
            <person name="Hundley H."/>
            <person name="Pangilinan J."/>
            <person name="Johnson J."/>
            <person name="Barry K."/>
            <person name="LaButti K."/>
            <person name="Ng V."/>
            <person name="Ahrendt S."/>
            <person name="Min B."/>
            <person name="Choi I.G."/>
            <person name="Park H."/>
            <person name="Plett J.M."/>
            <person name="Magnuson J."/>
            <person name="Spatafora J.W."/>
            <person name="Nagy L.G."/>
            <person name="Henrissat B."/>
            <person name="Grigoriev I.V."/>
            <person name="Yang Z.L."/>
            <person name="Xu J."/>
            <person name="Martin F.M."/>
        </authorList>
    </citation>
    <scope>NUCLEOTIDE SEQUENCE</scope>
    <source>
        <strain evidence="1">ATCC 28755</strain>
    </source>
</reference>
<comment type="caution">
    <text evidence="1">The sequence shown here is derived from an EMBL/GenBank/DDBJ whole genome shotgun (WGS) entry which is preliminary data.</text>
</comment>
<name>A0ACB7ZU13_9AGAM</name>
<accession>A0ACB7ZU13</accession>
<evidence type="ECO:0000313" key="1">
    <source>
        <dbReference type="EMBL" id="KAH7904426.1"/>
    </source>
</evidence>
<evidence type="ECO:0000313" key="2">
    <source>
        <dbReference type="Proteomes" id="UP000790377"/>
    </source>
</evidence>
<organism evidence="1 2">
    <name type="scientific">Hygrophoropsis aurantiaca</name>
    <dbReference type="NCBI Taxonomy" id="72124"/>
    <lineage>
        <taxon>Eukaryota</taxon>
        <taxon>Fungi</taxon>
        <taxon>Dikarya</taxon>
        <taxon>Basidiomycota</taxon>
        <taxon>Agaricomycotina</taxon>
        <taxon>Agaricomycetes</taxon>
        <taxon>Agaricomycetidae</taxon>
        <taxon>Boletales</taxon>
        <taxon>Coniophorineae</taxon>
        <taxon>Hygrophoropsidaceae</taxon>
        <taxon>Hygrophoropsis</taxon>
    </lineage>
</organism>
<dbReference type="Proteomes" id="UP000790377">
    <property type="component" value="Unassembled WGS sequence"/>
</dbReference>
<protein>
    <submittedName>
        <fullName evidence="1">Uncharacterized protein</fullName>
    </submittedName>
</protein>
<keyword evidence="2" id="KW-1185">Reference proteome</keyword>
<dbReference type="EMBL" id="MU268478">
    <property type="protein sequence ID" value="KAH7904426.1"/>
    <property type="molecule type" value="Genomic_DNA"/>
</dbReference>
<sequence>MVRKLNHKTPRYRVNFPLSSQTKVKIVPRNLTVRTSASGRLSHQNQFLAAGSSHSAEASDHISLDENVEGEDLGVDGNGDIIMIEDFLVEDEGQSASSRKPTMSTLQDWLPHRSVYLDELLRHDGRGSCLGDEKCHECQTAVGVFKCIDCASCWKYCQACMLIRHSLLPFHRLERWTGSFFAKSTLQEIGHIVHLGHNGAPCGSVSDVVKDFVVADTSGVHAITIKFSFTFDVLRTFQLENLQGKISAYDYLTALMQKSDNVGIFGTKDRYDQFLTSIRIWRHLKIIKRAGRGHDACGTEATQPGECAVECPACPQPSRNLPRNWDRASPSTKWLYTMTRTTDANFRLKLKDKKVVNDTALGDGWAHWVPDGPYSSYIKQYGHQVEPNLCESELHAVDHANSKHSTGYKATGVGGTLCRHTLVCKNGLSDLQKGERYANMDFIVFFSLIGYATLPLLFSYDIVCQWWCNIQTRMKQLPAYMQIGQSRLNAAQVVIPKFHIYGHGKLCQLLYSLNFLRYSARTDGENVERWWAHINPVSMSTKEMSPWSRRDTIDDHACSWNWRKITGFGTSLYVQLKQALQMEAKHQDLFEKLSATFPPALVTKWEESVTTWEANPKAPNPYEEPVSGTTLVDVRLELANEEATQAAMGVLTPHETTSSSWLIAGLDLEDQQQAKHFHISQSEK</sequence>
<proteinExistence type="predicted"/>
<gene>
    <name evidence="1" type="ORF">BJ138DRAFT_1106840</name>
</gene>